<evidence type="ECO:0000256" key="4">
    <source>
        <dbReference type="ARBA" id="ARBA00023136"/>
    </source>
</evidence>
<organism evidence="6 7">
    <name type="scientific">Peronospora destructor</name>
    <dbReference type="NCBI Taxonomy" id="86335"/>
    <lineage>
        <taxon>Eukaryota</taxon>
        <taxon>Sar</taxon>
        <taxon>Stramenopiles</taxon>
        <taxon>Oomycota</taxon>
        <taxon>Peronosporomycetes</taxon>
        <taxon>Peronosporales</taxon>
        <taxon>Peronosporaceae</taxon>
        <taxon>Peronospora</taxon>
    </lineage>
</organism>
<keyword evidence="7" id="KW-1185">Reference proteome</keyword>
<feature type="transmembrane region" description="Helical" evidence="5">
    <location>
        <begin position="95"/>
        <end position="117"/>
    </location>
</feature>
<evidence type="ECO:0000313" key="6">
    <source>
        <dbReference type="EMBL" id="CAI5726730.1"/>
    </source>
</evidence>
<evidence type="ECO:0000256" key="2">
    <source>
        <dbReference type="ARBA" id="ARBA00022692"/>
    </source>
</evidence>
<gene>
    <name evidence="6" type="ORF">PDE001_LOCUS3650</name>
</gene>
<keyword evidence="2 5" id="KW-0812">Transmembrane</keyword>
<reference evidence="6" key="1">
    <citation type="submission" date="2022-12" db="EMBL/GenBank/DDBJ databases">
        <authorList>
            <person name="Webb A."/>
        </authorList>
    </citation>
    <scope>NUCLEOTIDE SEQUENCE</scope>
    <source>
        <strain evidence="6">Pd1</strain>
    </source>
</reference>
<accession>A0AAV0TSC8</accession>
<sequence length="137" mass="15176">MKDFSDLRSREETPFNVPEKCQVLALRCRKNALHFSANLRHLCGAAGVVTILLNSFFLFVLICLGDFWLDMMADESPENPTKITGHTVTPEQRQLGMLGVSAAVIIVFRGSILFTICSARKVKGFLSDEADQIANTV</sequence>
<dbReference type="GO" id="GO:0016020">
    <property type="term" value="C:membrane"/>
    <property type="evidence" value="ECO:0007669"/>
    <property type="project" value="UniProtKB-SubCell"/>
</dbReference>
<dbReference type="AlphaFoldDB" id="A0AAV0TSC8"/>
<keyword evidence="3 5" id="KW-1133">Transmembrane helix</keyword>
<evidence type="ECO:0000256" key="3">
    <source>
        <dbReference type="ARBA" id="ARBA00022989"/>
    </source>
</evidence>
<name>A0AAV0TSC8_9STRA</name>
<keyword evidence="4 5" id="KW-0472">Membrane</keyword>
<dbReference type="InterPro" id="IPR004895">
    <property type="entry name" value="Prenylated_rab_accept_PRA1"/>
</dbReference>
<comment type="similarity">
    <text evidence="5">Belongs to the PRA1 family.</text>
</comment>
<evidence type="ECO:0000313" key="7">
    <source>
        <dbReference type="Proteomes" id="UP001162029"/>
    </source>
</evidence>
<comment type="subcellular location">
    <subcellularLocation>
        <location evidence="1 5">Membrane</location>
        <topology evidence="1 5">Multi-pass membrane protein</topology>
    </subcellularLocation>
</comment>
<comment type="caution">
    <text evidence="6">The sequence shown here is derived from an EMBL/GenBank/DDBJ whole genome shotgun (WGS) entry which is preliminary data.</text>
</comment>
<evidence type="ECO:0000256" key="5">
    <source>
        <dbReference type="RuleBase" id="RU363107"/>
    </source>
</evidence>
<feature type="transmembrane region" description="Helical" evidence="5">
    <location>
        <begin position="42"/>
        <end position="69"/>
    </location>
</feature>
<dbReference type="EMBL" id="CANTFM010000631">
    <property type="protein sequence ID" value="CAI5726730.1"/>
    <property type="molecule type" value="Genomic_DNA"/>
</dbReference>
<dbReference type="Pfam" id="PF03208">
    <property type="entry name" value="PRA1"/>
    <property type="match status" value="1"/>
</dbReference>
<evidence type="ECO:0000256" key="1">
    <source>
        <dbReference type="ARBA" id="ARBA00004141"/>
    </source>
</evidence>
<dbReference type="Proteomes" id="UP001162029">
    <property type="component" value="Unassembled WGS sequence"/>
</dbReference>
<protein>
    <recommendedName>
        <fullName evidence="5">PRA1 family protein</fullName>
    </recommendedName>
</protein>
<proteinExistence type="inferred from homology"/>